<proteinExistence type="inferred from homology"/>
<sequence>MILITTVFRRLRGLGLALATTAALQIPAVAGAAAQTLPEHLIGATEAFLEEQVANYLQRASIGGRYEIQVNRLDSRLRMPACDQPLVASLESPAQPVGRVTVRVGCQGSSTWSLFVPAQVRLFRQVVVAQRPLARGAILEAQDIDWRERDVGTLTQGYLTEPEQALGSKLTRPVSIDQVLTPNHLERAPVVRKGDHVVISAGGASLSVRMPGEALQEGAIGEQVRVRNLSSQRIIKARISGPGQVVVDL</sequence>
<evidence type="ECO:0000256" key="6">
    <source>
        <dbReference type="ARBA" id="ARBA00025643"/>
    </source>
</evidence>
<reference evidence="9 10" key="1">
    <citation type="submission" date="2017-01" db="EMBL/GenBank/DDBJ databases">
        <authorList>
            <person name="Mah S.A."/>
            <person name="Swanson W.J."/>
            <person name="Moy G.W."/>
            <person name="Vacquier V.D."/>
        </authorList>
    </citation>
    <scope>NUCLEOTIDE SEQUENCE [LARGE SCALE GENOMIC DNA]</scope>
    <source>
        <strain evidence="9 10">ATCC 29606</strain>
    </source>
</reference>
<feature type="signal peptide" evidence="7">
    <location>
        <begin position="1"/>
        <end position="32"/>
    </location>
</feature>
<dbReference type="NCBIfam" id="TIGR03170">
    <property type="entry name" value="flgA_cterm"/>
    <property type="match status" value="1"/>
</dbReference>
<comment type="similarity">
    <text evidence="2 7">Belongs to the FlgA family.</text>
</comment>
<comment type="subcellular location">
    <subcellularLocation>
        <location evidence="1 7">Periplasm</location>
    </subcellularLocation>
</comment>
<dbReference type="GO" id="GO:0044780">
    <property type="term" value="P:bacterial-type flagellum assembly"/>
    <property type="evidence" value="ECO:0007669"/>
    <property type="project" value="InterPro"/>
</dbReference>
<organism evidence="9 10">
    <name type="scientific">Pseudomonas flexibilis</name>
    <dbReference type="NCBI Taxonomy" id="706570"/>
    <lineage>
        <taxon>Bacteria</taxon>
        <taxon>Pseudomonadati</taxon>
        <taxon>Pseudomonadota</taxon>
        <taxon>Gammaproteobacteria</taxon>
        <taxon>Pseudomonadales</taxon>
        <taxon>Pseudomonadaceae</taxon>
        <taxon>Pseudomonas</taxon>
    </lineage>
</organism>
<keyword evidence="9" id="KW-0282">Flagellum</keyword>
<dbReference type="EMBL" id="FTMC01000015">
    <property type="protein sequence ID" value="SIR13179.1"/>
    <property type="molecule type" value="Genomic_DNA"/>
</dbReference>
<evidence type="ECO:0000259" key="8">
    <source>
        <dbReference type="SMART" id="SM00858"/>
    </source>
</evidence>
<dbReference type="PANTHER" id="PTHR36307:SF1">
    <property type="entry name" value="FLAGELLA BASAL BODY P-RING FORMATION PROTEIN FLGA"/>
    <property type="match status" value="1"/>
</dbReference>
<dbReference type="Gene3D" id="3.90.1210.10">
    <property type="entry name" value="Antifreeze-like/N-acetylneuraminic acid synthase C-terminal domain"/>
    <property type="match status" value="1"/>
</dbReference>
<feature type="chain" id="PRO_5010005933" description="Flagella basal body P-ring formation protein FlgA" evidence="7">
    <location>
        <begin position="33"/>
        <end position="249"/>
    </location>
</feature>
<dbReference type="InterPro" id="IPR017585">
    <property type="entry name" value="SAF_FlgA"/>
</dbReference>
<dbReference type="Pfam" id="PF17656">
    <property type="entry name" value="ChapFlgA_N"/>
    <property type="match status" value="1"/>
</dbReference>
<dbReference type="InterPro" id="IPR039246">
    <property type="entry name" value="Flagellar_FlgA"/>
</dbReference>
<keyword evidence="4 7" id="KW-0732">Signal</keyword>
<dbReference type="CDD" id="cd11614">
    <property type="entry name" value="SAF_CpaB_FlgA_like"/>
    <property type="match status" value="1"/>
</dbReference>
<dbReference type="AlphaFoldDB" id="A0A1N6YF79"/>
<evidence type="ECO:0000256" key="2">
    <source>
        <dbReference type="ARBA" id="ARBA00010474"/>
    </source>
</evidence>
<evidence type="ECO:0000256" key="4">
    <source>
        <dbReference type="ARBA" id="ARBA00022729"/>
    </source>
</evidence>
<keyword evidence="9" id="KW-0969">Cilium</keyword>
<dbReference type="RefSeq" id="WP_027591191.1">
    <property type="nucleotide sequence ID" value="NZ_FTMC01000015.1"/>
</dbReference>
<dbReference type="GO" id="GO:0042597">
    <property type="term" value="C:periplasmic space"/>
    <property type="evidence" value="ECO:0007669"/>
    <property type="project" value="UniProtKB-SubCell"/>
</dbReference>
<keyword evidence="9" id="KW-0966">Cell projection</keyword>
<dbReference type="Pfam" id="PF13144">
    <property type="entry name" value="ChapFlgA"/>
    <property type="match status" value="1"/>
</dbReference>
<dbReference type="InterPro" id="IPR041231">
    <property type="entry name" value="FlgA_N"/>
</dbReference>
<evidence type="ECO:0000256" key="7">
    <source>
        <dbReference type="RuleBase" id="RU362063"/>
    </source>
</evidence>
<accession>A0A1N6YF79</accession>
<protein>
    <recommendedName>
        <fullName evidence="3 7">Flagella basal body P-ring formation protein FlgA</fullName>
    </recommendedName>
</protein>
<evidence type="ECO:0000256" key="5">
    <source>
        <dbReference type="ARBA" id="ARBA00022764"/>
    </source>
</evidence>
<name>A0A1N6YF79_9PSED</name>
<dbReference type="PANTHER" id="PTHR36307">
    <property type="entry name" value="FLAGELLA BASAL BODY P-RING FORMATION PROTEIN FLGA"/>
    <property type="match status" value="1"/>
</dbReference>
<keyword evidence="5 7" id="KW-0574">Periplasm</keyword>
<gene>
    <name evidence="9" type="ORF">SAMN05421672_11544</name>
</gene>
<dbReference type="Proteomes" id="UP000186079">
    <property type="component" value="Unassembled WGS sequence"/>
</dbReference>
<comment type="function">
    <text evidence="6 7">Involved in the assembly process of the P-ring formation. It may associate with FlgF on the rod constituting a structure essential for the P-ring assembly or may act as a modulator protein for the P-ring assembly.</text>
</comment>
<dbReference type="SMART" id="SM00858">
    <property type="entry name" value="SAF"/>
    <property type="match status" value="1"/>
</dbReference>
<keyword evidence="7" id="KW-1005">Bacterial flagellum biogenesis</keyword>
<feature type="domain" description="SAF" evidence="8">
    <location>
        <begin position="124"/>
        <end position="186"/>
    </location>
</feature>
<evidence type="ECO:0000256" key="1">
    <source>
        <dbReference type="ARBA" id="ARBA00004418"/>
    </source>
</evidence>
<evidence type="ECO:0000313" key="10">
    <source>
        <dbReference type="Proteomes" id="UP000186079"/>
    </source>
</evidence>
<dbReference type="Gene3D" id="2.30.30.760">
    <property type="match status" value="1"/>
</dbReference>
<evidence type="ECO:0000256" key="3">
    <source>
        <dbReference type="ARBA" id="ARBA00014754"/>
    </source>
</evidence>
<dbReference type="InterPro" id="IPR013974">
    <property type="entry name" value="SAF"/>
</dbReference>
<evidence type="ECO:0000313" key="9">
    <source>
        <dbReference type="EMBL" id="SIR13179.1"/>
    </source>
</evidence>